<dbReference type="Pfam" id="PF01326">
    <property type="entry name" value="PPDK_N"/>
    <property type="match status" value="1"/>
</dbReference>
<dbReference type="EMBL" id="MFGJ01000001">
    <property type="protein sequence ID" value="OGF33343.1"/>
    <property type="molecule type" value="Genomic_DNA"/>
</dbReference>
<dbReference type="EC" id="2.7.9.2" evidence="5"/>
<evidence type="ECO:0000259" key="15">
    <source>
        <dbReference type="Pfam" id="PF01326"/>
    </source>
</evidence>
<evidence type="ECO:0000256" key="6">
    <source>
        <dbReference type="ARBA" id="ARBA00021623"/>
    </source>
</evidence>
<evidence type="ECO:0000256" key="14">
    <source>
        <dbReference type="ARBA" id="ARBA00047700"/>
    </source>
</evidence>
<keyword evidence="7" id="KW-0808">Transferase</keyword>
<keyword evidence="12" id="KW-0460">Magnesium</keyword>
<evidence type="ECO:0000256" key="10">
    <source>
        <dbReference type="ARBA" id="ARBA00022777"/>
    </source>
</evidence>
<evidence type="ECO:0000256" key="7">
    <source>
        <dbReference type="ARBA" id="ARBA00022679"/>
    </source>
</evidence>
<dbReference type="STRING" id="1798002.A2478_01420"/>
<dbReference type="InterPro" id="IPR006319">
    <property type="entry name" value="PEP_synth"/>
</dbReference>
<reference evidence="16 17" key="1">
    <citation type="journal article" date="2016" name="Nat. Commun.">
        <title>Thousands of microbial genomes shed light on interconnected biogeochemical processes in an aquifer system.</title>
        <authorList>
            <person name="Anantharaman K."/>
            <person name="Brown C.T."/>
            <person name="Hug L.A."/>
            <person name="Sharon I."/>
            <person name="Castelle C.J."/>
            <person name="Probst A.J."/>
            <person name="Thomas B.C."/>
            <person name="Singh A."/>
            <person name="Wilkins M.J."/>
            <person name="Karaoz U."/>
            <person name="Brodie E.L."/>
            <person name="Williams K.H."/>
            <person name="Hubbard S.S."/>
            <person name="Banfield J.F."/>
        </authorList>
    </citation>
    <scope>NUCLEOTIDE SEQUENCE [LARGE SCALE GENOMIC DNA]</scope>
</reference>
<comment type="cofactor">
    <cofactor evidence="1">
        <name>Mg(2+)</name>
        <dbReference type="ChEBI" id="CHEBI:18420"/>
    </cofactor>
</comment>
<dbReference type="UniPathway" id="UPA00138"/>
<organism evidence="16 17">
    <name type="scientific">Candidatus Falkowbacteria bacterium RIFOXYC2_FULL_36_12</name>
    <dbReference type="NCBI Taxonomy" id="1798002"/>
    <lineage>
        <taxon>Bacteria</taxon>
        <taxon>Candidatus Falkowiibacteriota</taxon>
    </lineage>
</organism>
<sequence>MFCKKIKKINKSDVKIAGGKGASLGEMINNSIPVPDGFVVLSNSFEKFLEVTDINVEIDAQMDKANSDDVNSIDNASKTIESLIIGATMPDDIAQEIEKSFSDLNAKYVAVRSSATAEDSSTASWAGELESYLFVNHENLLDSVKKCWASLFTPRAIHYRIEQGLKDKKVSVAVVIQKMIDSEISGITFTVHPVTQDKNQMIIEAIFGQGEAIVGGLVTPDSYVVDKETMKIIDQNISVQKMHIVQKRNNTEQQDLVEEKGSKQKLSEEQILEIAEICKHIEEHYEFPCDIEWAFARGEFYIVQSRPITTLV</sequence>
<evidence type="ECO:0000313" key="16">
    <source>
        <dbReference type="EMBL" id="OGF33343.1"/>
    </source>
</evidence>
<dbReference type="GO" id="GO:0005524">
    <property type="term" value="F:ATP binding"/>
    <property type="evidence" value="ECO:0007669"/>
    <property type="project" value="UniProtKB-KW"/>
</dbReference>
<comment type="caution">
    <text evidence="16">The sequence shown here is derived from an EMBL/GenBank/DDBJ whole genome shotgun (WGS) entry which is preliminary data.</text>
</comment>
<dbReference type="AlphaFoldDB" id="A0A1F5T3M6"/>
<keyword evidence="11" id="KW-0067">ATP-binding</keyword>
<evidence type="ECO:0000256" key="5">
    <source>
        <dbReference type="ARBA" id="ARBA00011996"/>
    </source>
</evidence>
<dbReference type="InterPro" id="IPR002192">
    <property type="entry name" value="PPDK_AMP/ATP-bd"/>
</dbReference>
<comment type="similarity">
    <text evidence="4">Belongs to the PEP-utilizing enzyme family.</text>
</comment>
<accession>A0A1F5T3M6</accession>
<protein>
    <recommendedName>
        <fullName evidence="6">Phosphoenolpyruvate synthase</fullName>
        <ecNumber evidence="5">2.7.9.2</ecNumber>
    </recommendedName>
    <alternativeName>
        <fullName evidence="13">Pyruvate, water dikinase</fullName>
    </alternativeName>
</protein>
<evidence type="ECO:0000256" key="11">
    <source>
        <dbReference type="ARBA" id="ARBA00022840"/>
    </source>
</evidence>
<evidence type="ECO:0000256" key="3">
    <source>
        <dbReference type="ARBA" id="ARBA00004742"/>
    </source>
</evidence>
<evidence type="ECO:0000256" key="9">
    <source>
        <dbReference type="ARBA" id="ARBA00022741"/>
    </source>
</evidence>
<dbReference type="GO" id="GO:0046872">
    <property type="term" value="F:metal ion binding"/>
    <property type="evidence" value="ECO:0007669"/>
    <property type="project" value="UniProtKB-KW"/>
</dbReference>
<keyword evidence="10" id="KW-0418">Kinase</keyword>
<evidence type="ECO:0000256" key="13">
    <source>
        <dbReference type="ARBA" id="ARBA00033470"/>
    </source>
</evidence>
<dbReference type="GO" id="GO:0006094">
    <property type="term" value="P:gluconeogenesis"/>
    <property type="evidence" value="ECO:0007669"/>
    <property type="project" value="UniProtKB-UniPathway"/>
</dbReference>
<gene>
    <name evidence="16" type="ORF">A2478_01420</name>
</gene>
<keyword evidence="9" id="KW-0547">Nucleotide-binding</keyword>
<dbReference type="Proteomes" id="UP000179001">
    <property type="component" value="Unassembled WGS sequence"/>
</dbReference>
<evidence type="ECO:0000256" key="4">
    <source>
        <dbReference type="ARBA" id="ARBA00007837"/>
    </source>
</evidence>
<dbReference type="Gene3D" id="3.30.470.20">
    <property type="entry name" value="ATP-grasp fold, B domain"/>
    <property type="match status" value="1"/>
</dbReference>
<dbReference type="PANTHER" id="PTHR43030:SF1">
    <property type="entry name" value="PHOSPHOENOLPYRUVATE SYNTHASE"/>
    <property type="match status" value="1"/>
</dbReference>
<evidence type="ECO:0000256" key="2">
    <source>
        <dbReference type="ARBA" id="ARBA00002988"/>
    </source>
</evidence>
<feature type="domain" description="Pyruvate phosphate dikinase AMP/ATP-binding" evidence="15">
    <location>
        <begin position="15"/>
        <end position="310"/>
    </location>
</feature>
<dbReference type="Gene3D" id="3.30.1490.20">
    <property type="entry name" value="ATP-grasp fold, A domain"/>
    <property type="match status" value="1"/>
</dbReference>
<dbReference type="GO" id="GO:0008986">
    <property type="term" value="F:pyruvate, water dikinase activity"/>
    <property type="evidence" value="ECO:0007669"/>
    <property type="project" value="UniProtKB-EC"/>
</dbReference>
<evidence type="ECO:0000256" key="12">
    <source>
        <dbReference type="ARBA" id="ARBA00022842"/>
    </source>
</evidence>
<evidence type="ECO:0000313" key="17">
    <source>
        <dbReference type="Proteomes" id="UP000179001"/>
    </source>
</evidence>
<evidence type="ECO:0000256" key="1">
    <source>
        <dbReference type="ARBA" id="ARBA00001946"/>
    </source>
</evidence>
<name>A0A1F5T3M6_9BACT</name>
<dbReference type="SUPFAM" id="SSF56059">
    <property type="entry name" value="Glutathione synthetase ATP-binding domain-like"/>
    <property type="match status" value="1"/>
</dbReference>
<dbReference type="InterPro" id="IPR013815">
    <property type="entry name" value="ATP_grasp_subdomain_1"/>
</dbReference>
<comment type="pathway">
    <text evidence="3">Carbohydrate biosynthesis; gluconeogenesis.</text>
</comment>
<evidence type="ECO:0000256" key="8">
    <source>
        <dbReference type="ARBA" id="ARBA00022723"/>
    </source>
</evidence>
<proteinExistence type="inferred from homology"/>
<dbReference type="PANTHER" id="PTHR43030">
    <property type="entry name" value="PHOSPHOENOLPYRUVATE SYNTHASE"/>
    <property type="match status" value="1"/>
</dbReference>
<comment type="function">
    <text evidence="2">Catalyzes the phosphorylation of pyruvate to phosphoenolpyruvate.</text>
</comment>
<comment type="catalytic activity">
    <reaction evidence="14">
        <text>pyruvate + ATP + H2O = phosphoenolpyruvate + AMP + phosphate + 2 H(+)</text>
        <dbReference type="Rhea" id="RHEA:11364"/>
        <dbReference type="ChEBI" id="CHEBI:15361"/>
        <dbReference type="ChEBI" id="CHEBI:15377"/>
        <dbReference type="ChEBI" id="CHEBI:15378"/>
        <dbReference type="ChEBI" id="CHEBI:30616"/>
        <dbReference type="ChEBI" id="CHEBI:43474"/>
        <dbReference type="ChEBI" id="CHEBI:58702"/>
        <dbReference type="ChEBI" id="CHEBI:456215"/>
        <dbReference type="EC" id="2.7.9.2"/>
    </reaction>
</comment>
<keyword evidence="8" id="KW-0479">Metal-binding</keyword>